<protein>
    <submittedName>
        <fullName evidence="1">Glycosyl transferase</fullName>
    </submittedName>
</protein>
<keyword evidence="1" id="KW-0808">Transferase</keyword>
<dbReference type="EMBL" id="CP014224">
    <property type="protein sequence ID" value="ANW95748.1"/>
    <property type="molecule type" value="Genomic_DNA"/>
</dbReference>
<evidence type="ECO:0000313" key="2">
    <source>
        <dbReference type="Proteomes" id="UP000092967"/>
    </source>
</evidence>
<dbReference type="RefSeq" id="WP_068825183.1">
    <property type="nucleotide sequence ID" value="NZ_CP014224.1"/>
</dbReference>
<accession>A0A1B1Y4T8</accession>
<dbReference type="Pfam" id="PF13528">
    <property type="entry name" value="Glyco_trans_1_3"/>
    <property type="match status" value="1"/>
</dbReference>
<reference evidence="1 2" key="1">
    <citation type="submission" date="2016-02" db="EMBL/GenBank/DDBJ databases">
        <authorList>
            <person name="Wen L."/>
            <person name="He K."/>
            <person name="Yang H."/>
        </authorList>
    </citation>
    <scope>NUCLEOTIDE SEQUENCE [LARGE SCALE GENOMIC DNA]</scope>
    <source>
        <strain evidence="1 2">CZ1127</strain>
    </source>
</reference>
<name>A0A1B1Y4T8_9FLAO</name>
<dbReference type="Proteomes" id="UP000092967">
    <property type="component" value="Chromosome"/>
</dbReference>
<gene>
    <name evidence="1" type="ORF">AXE80_05405</name>
</gene>
<keyword evidence="2" id="KW-1185">Reference proteome</keyword>
<dbReference type="GO" id="GO:0016740">
    <property type="term" value="F:transferase activity"/>
    <property type="evidence" value="ECO:0007669"/>
    <property type="project" value="UniProtKB-KW"/>
</dbReference>
<dbReference type="KEGG" id="wfu:AXE80_05405"/>
<organism evidence="1 2">
    <name type="scientific">Wenyingzhuangia fucanilytica</name>
    <dbReference type="NCBI Taxonomy" id="1790137"/>
    <lineage>
        <taxon>Bacteria</taxon>
        <taxon>Pseudomonadati</taxon>
        <taxon>Bacteroidota</taxon>
        <taxon>Flavobacteriia</taxon>
        <taxon>Flavobacteriales</taxon>
        <taxon>Flavobacteriaceae</taxon>
        <taxon>Wenyingzhuangia</taxon>
    </lineage>
</organism>
<dbReference type="OrthoDB" id="9793805at2"/>
<dbReference type="STRING" id="1790137.AXE80_05405"/>
<sequence length="334" mass="38320">MKVLYAIQGTGNGHLSRAKDIVPILQKKVDLDVLVSGVQADITLPFNIKYQLQGLSFIFGKKGGVDLWKTVKNSDFNKFRKEMNKINIQQYDLVINDFEPLSAWAAKLNNIPCVSMSHQAAVKAKESPKPKKRDFIGERILKRYAPTNTYYGFHFKKYNSHTFTPVIRKEIRDLHPISGRHYTIYLPAYGDDKLIEFFGQFENTVWHIFSKHTKTSYYHKNLLIEPVNNEAFIKSFETCKGIICGAGFETPAEALYLKKKLLVIPMKNQYEQQCNAAALKTLGVPVIKKLKDKHTQIVHKWIVEEQNIPVDYPDETEKIIDLILSTHSSKSKLS</sequence>
<evidence type="ECO:0000313" key="1">
    <source>
        <dbReference type="EMBL" id="ANW95748.1"/>
    </source>
</evidence>
<dbReference type="AlphaFoldDB" id="A0A1B1Y4T8"/>
<dbReference type="Gene3D" id="3.40.50.2000">
    <property type="entry name" value="Glycogen Phosphorylase B"/>
    <property type="match status" value="1"/>
</dbReference>
<dbReference type="SUPFAM" id="SSF53756">
    <property type="entry name" value="UDP-Glycosyltransferase/glycogen phosphorylase"/>
    <property type="match status" value="1"/>
</dbReference>
<proteinExistence type="predicted"/>